<evidence type="ECO:0000313" key="3">
    <source>
        <dbReference type="Proteomes" id="UP000740926"/>
    </source>
</evidence>
<sequence>MSRGTTWAAPTRPARRRWRSPRSPAAPHAGRRRPNRAAASSSSSNASSSNVGWRHERRSPVPGGPALGRQRGDRPALGPGAAHRPPPCRTPAGQRRSRRPDPGRHDGPDRGLAQLRRRPGRLVRDLRLDPHPRLDDR</sequence>
<feature type="compositionally biased region" description="Basic and acidic residues" evidence="1">
    <location>
        <begin position="122"/>
        <end position="137"/>
    </location>
</feature>
<evidence type="ECO:0000313" key="2">
    <source>
        <dbReference type="EMBL" id="KAG1533754.1"/>
    </source>
</evidence>
<comment type="caution">
    <text evidence="2">The sequence shown here is derived from an EMBL/GenBank/DDBJ whole genome shotgun (WGS) entry which is preliminary data.</text>
</comment>
<dbReference type="Proteomes" id="UP000740926">
    <property type="component" value="Unassembled WGS sequence"/>
</dbReference>
<dbReference type="AlphaFoldDB" id="A0A9P7C358"/>
<keyword evidence="3" id="KW-1185">Reference proteome</keyword>
<feature type="compositionally biased region" description="Low complexity" evidence="1">
    <location>
        <begin position="36"/>
        <end position="50"/>
    </location>
</feature>
<evidence type="ECO:0000256" key="1">
    <source>
        <dbReference type="SAM" id="MobiDB-lite"/>
    </source>
</evidence>
<reference evidence="2 3" key="1">
    <citation type="journal article" date="2020" name="Microb. Genom.">
        <title>Genetic diversity of clinical and environmental Mucorales isolates obtained from an investigation of mucormycosis cases among solid organ transplant recipients.</title>
        <authorList>
            <person name="Nguyen M.H."/>
            <person name="Kaul D."/>
            <person name="Muto C."/>
            <person name="Cheng S.J."/>
            <person name="Richter R.A."/>
            <person name="Bruno V.M."/>
            <person name="Liu G."/>
            <person name="Beyhan S."/>
            <person name="Sundermann A.J."/>
            <person name="Mounaud S."/>
            <person name="Pasculle A.W."/>
            <person name="Nierman W.C."/>
            <person name="Driscoll E."/>
            <person name="Cumbie R."/>
            <person name="Clancy C.J."/>
            <person name="Dupont C.L."/>
        </authorList>
    </citation>
    <scope>NUCLEOTIDE SEQUENCE [LARGE SCALE GENOMIC DNA]</scope>
    <source>
        <strain evidence="2 3">GL24</strain>
    </source>
</reference>
<feature type="region of interest" description="Disordered" evidence="1">
    <location>
        <begin position="1"/>
        <end position="137"/>
    </location>
</feature>
<organism evidence="2 3">
    <name type="scientific">Rhizopus delemar</name>
    <dbReference type="NCBI Taxonomy" id="936053"/>
    <lineage>
        <taxon>Eukaryota</taxon>
        <taxon>Fungi</taxon>
        <taxon>Fungi incertae sedis</taxon>
        <taxon>Mucoromycota</taxon>
        <taxon>Mucoromycotina</taxon>
        <taxon>Mucoromycetes</taxon>
        <taxon>Mucorales</taxon>
        <taxon>Mucorineae</taxon>
        <taxon>Rhizopodaceae</taxon>
        <taxon>Rhizopus</taxon>
    </lineage>
</organism>
<accession>A0A9P7C358</accession>
<protein>
    <submittedName>
        <fullName evidence="2">Uncharacterized protein</fullName>
    </submittedName>
</protein>
<dbReference type="EMBL" id="JAANIU010009086">
    <property type="protein sequence ID" value="KAG1533754.1"/>
    <property type="molecule type" value="Genomic_DNA"/>
</dbReference>
<name>A0A9P7C358_9FUNG</name>
<feature type="compositionally biased region" description="Basic and acidic residues" evidence="1">
    <location>
        <begin position="99"/>
        <end position="109"/>
    </location>
</feature>
<gene>
    <name evidence="2" type="ORF">G6F50_015762</name>
</gene>
<proteinExistence type="predicted"/>